<dbReference type="PANTHER" id="PTHR42941:SF1">
    <property type="entry name" value="SLL1037 PROTEIN"/>
    <property type="match status" value="1"/>
</dbReference>
<gene>
    <name evidence="2" type="ORF">DealDRAFT_0610</name>
</gene>
<dbReference type="PROSITE" id="PS51257">
    <property type="entry name" value="PROKAR_LIPOPROTEIN"/>
    <property type="match status" value="1"/>
</dbReference>
<keyword evidence="2" id="KW-0675">Receptor</keyword>
<comment type="caution">
    <text evidence="2">The sequence shown here is derived from an EMBL/GenBank/DDBJ whole genome shotgun (WGS) entry which is preliminary data.</text>
</comment>
<name>C0GDF9_DETAL</name>
<feature type="signal peptide" evidence="1">
    <location>
        <begin position="1"/>
        <end position="23"/>
    </location>
</feature>
<keyword evidence="3" id="KW-1185">Reference proteome</keyword>
<reference evidence="2 3" key="1">
    <citation type="submission" date="2009-02" db="EMBL/GenBank/DDBJ databases">
        <title>Sequencing of the draft genome and assembly of Dethiobacter alkaliphilus AHT 1.</title>
        <authorList>
            <consortium name="US DOE Joint Genome Institute (JGI-PGF)"/>
            <person name="Lucas S."/>
            <person name="Copeland A."/>
            <person name="Lapidus A."/>
            <person name="Glavina del Rio T."/>
            <person name="Dalin E."/>
            <person name="Tice H."/>
            <person name="Bruce D."/>
            <person name="Goodwin L."/>
            <person name="Pitluck S."/>
            <person name="Larimer F."/>
            <person name="Land M.L."/>
            <person name="Hauser L."/>
            <person name="Muyzer G."/>
        </authorList>
    </citation>
    <scope>NUCLEOTIDE SEQUENCE [LARGE SCALE GENOMIC DNA]</scope>
    <source>
        <strain evidence="2 3">AHT 1</strain>
    </source>
</reference>
<dbReference type="NCBIfam" id="TIGR02122">
    <property type="entry name" value="TRAP_TAXI"/>
    <property type="match status" value="1"/>
</dbReference>
<organism evidence="2 3">
    <name type="scientific">Dethiobacter alkaliphilus AHT 1</name>
    <dbReference type="NCBI Taxonomy" id="555088"/>
    <lineage>
        <taxon>Bacteria</taxon>
        <taxon>Bacillati</taxon>
        <taxon>Bacillota</taxon>
        <taxon>Dethiobacteria</taxon>
        <taxon>Dethiobacterales</taxon>
        <taxon>Dethiobacteraceae</taxon>
        <taxon>Dethiobacter</taxon>
    </lineage>
</organism>
<dbReference type="PANTHER" id="PTHR42941">
    <property type="entry name" value="SLL1037 PROTEIN"/>
    <property type="match status" value="1"/>
</dbReference>
<evidence type="ECO:0000313" key="3">
    <source>
        <dbReference type="Proteomes" id="UP000006443"/>
    </source>
</evidence>
<dbReference type="Gene3D" id="3.40.190.10">
    <property type="entry name" value="Periplasmic binding protein-like II"/>
    <property type="match status" value="2"/>
</dbReference>
<accession>C0GDF9</accession>
<evidence type="ECO:0000313" key="2">
    <source>
        <dbReference type="EMBL" id="EEG78680.1"/>
    </source>
</evidence>
<sequence length="330" mass="34757">MKKKWTMFITLIFVVAVMVTALTGCGEGNGNVNGDNNDTGDASPSFISIASGSPGGAYFPLGAGMAKVITDNVEGVFAQSESTGASVENSRLVGSGASEMGMAMANVAYDAYAGQGDFDGDQQDVVALFSMYPAAQHLIVGADSDIYSVEDLVGKTVSVDAAGSGAEVTSYIILEAAGIRDEVNTRNFSQPEAADALKDGQVDAVFYNFAHPGAVVEEIMTTKDIRFIPIEDELLDAIIADYPYFTKGVIPAGVYGLDEDVSALTVGNLMLVHADMDEDFAYALVEAMFKEASLNELVGIHQVAGLMNVQDSAVSPIPLHPGAERFFQEQ</sequence>
<evidence type="ECO:0000256" key="1">
    <source>
        <dbReference type="SAM" id="SignalP"/>
    </source>
</evidence>
<dbReference type="InterPro" id="IPR011852">
    <property type="entry name" value="TRAP_TAXI"/>
</dbReference>
<dbReference type="AlphaFoldDB" id="C0GDF9"/>
<dbReference type="SUPFAM" id="SSF53850">
    <property type="entry name" value="Periplasmic binding protein-like II"/>
    <property type="match status" value="1"/>
</dbReference>
<dbReference type="RefSeq" id="WP_008514747.1">
    <property type="nucleotide sequence ID" value="NZ_ACJM01000002.1"/>
</dbReference>
<dbReference type="STRING" id="555088.DealDRAFT_0610"/>
<dbReference type="EMBL" id="ACJM01000002">
    <property type="protein sequence ID" value="EEG78680.1"/>
    <property type="molecule type" value="Genomic_DNA"/>
</dbReference>
<dbReference type="Proteomes" id="UP000006443">
    <property type="component" value="Unassembled WGS sequence"/>
</dbReference>
<dbReference type="eggNOG" id="COG2358">
    <property type="taxonomic scope" value="Bacteria"/>
</dbReference>
<keyword evidence="1" id="KW-0732">Signal</keyword>
<protein>
    <submittedName>
        <fullName evidence="2">TRAP transporter solute receptor, TAXI family</fullName>
    </submittedName>
</protein>
<dbReference type="Pfam" id="PF16868">
    <property type="entry name" value="NMT1_3"/>
    <property type="match status" value="1"/>
</dbReference>
<feature type="chain" id="PRO_5038891758" evidence="1">
    <location>
        <begin position="24"/>
        <end position="330"/>
    </location>
</feature>
<proteinExistence type="predicted"/>